<sequence>MGAGFATVKAPPQTLDTLDDWGGLDALPWSLDAGVWAGAGIYALQGAEASASSSGAFSGASRVRTASLSCAAAGAGSLEGNALFFFFGSGAAVSSEEELGGITVSLPLDGAAAQSGGGFSPVRLRPGGGENRAASGQEGALLRVRQTGLSGLHAAGGEEQKPVRVRVIAPAAGAALSLEHIRPGYKGWDWTAQPSAPESAWREVVQWP</sequence>
<protein>
    <submittedName>
        <fullName evidence="1">Uncharacterized protein</fullName>
    </submittedName>
</protein>
<reference evidence="1" key="1">
    <citation type="journal article" date="2021" name="PeerJ">
        <title>Extensive microbial diversity within the chicken gut microbiome revealed by metagenomics and culture.</title>
        <authorList>
            <person name="Gilroy R."/>
            <person name="Ravi A."/>
            <person name="Getino M."/>
            <person name="Pursley I."/>
            <person name="Horton D.L."/>
            <person name="Alikhan N.F."/>
            <person name="Baker D."/>
            <person name="Gharbi K."/>
            <person name="Hall N."/>
            <person name="Watson M."/>
            <person name="Adriaenssens E.M."/>
            <person name="Foster-Nyarko E."/>
            <person name="Jarju S."/>
            <person name="Secka A."/>
            <person name="Antonio M."/>
            <person name="Oren A."/>
            <person name="Chaudhuri R.R."/>
            <person name="La Ragione R."/>
            <person name="Hildebrand F."/>
            <person name="Pallen M.J."/>
        </authorList>
    </citation>
    <scope>NUCLEOTIDE SEQUENCE</scope>
    <source>
        <strain evidence="1">ChiGjej2B2-19336</strain>
    </source>
</reference>
<organism evidence="1 2">
    <name type="scientific">Mailhella massiliensis</name>
    <dbReference type="NCBI Taxonomy" id="1903261"/>
    <lineage>
        <taxon>Bacteria</taxon>
        <taxon>Pseudomonadati</taxon>
        <taxon>Thermodesulfobacteriota</taxon>
        <taxon>Desulfovibrionia</taxon>
        <taxon>Desulfovibrionales</taxon>
        <taxon>Desulfovibrionaceae</taxon>
        <taxon>Mailhella</taxon>
    </lineage>
</organism>
<dbReference type="Proteomes" id="UP000698963">
    <property type="component" value="Unassembled WGS sequence"/>
</dbReference>
<gene>
    <name evidence="1" type="ORF">K8W16_10260</name>
</gene>
<accession>A0A921DTE8</accession>
<proteinExistence type="predicted"/>
<name>A0A921DTE8_9BACT</name>
<reference evidence="1" key="2">
    <citation type="submission" date="2021-09" db="EMBL/GenBank/DDBJ databases">
        <authorList>
            <person name="Gilroy R."/>
        </authorList>
    </citation>
    <scope>NUCLEOTIDE SEQUENCE</scope>
    <source>
        <strain evidence="1">ChiGjej2B2-19336</strain>
    </source>
</reference>
<dbReference type="RefSeq" id="WP_304123308.1">
    <property type="nucleotide sequence ID" value="NZ_DYZA01000208.1"/>
</dbReference>
<dbReference type="AlphaFoldDB" id="A0A921DTE8"/>
<comment type="caution">
    <text evidence="1">The sequence shown here is derived from an EMBL/GenBank/DDBJ whole genome shotgun (WGS) entry which is preliminary data.</text>
</comment>
<evidence type="ECO:0000313" key="2">
    <source>
        <dbReference type="Proteomes" id="UP000698963"/>
    </source>
</evidence>
<dbReference type="EMBL" id="DYZA01000208">
    <property type="protein sequence ID" value="HJD98012.1"/>
    <property type="molecule type" value="Genomic_DNA"/>
</dbReference>
<evidence type="ECO:0000313" key="1">
    <source>
        <dbReference type="EMBL" id="HJD98012.1"/>
    </source>
</evidence>